<comment type="caution">
    <text evidence="2">The sequence shown here is derived from an EMBL/GenBank/DDBJ whole genome shotgun (WGS) entry which is preliminary data.</text>
</comment>
<feature type="region of interest" description="Disordered" evidence="1">
    <location>
        <begin position="1"/>
        <end position="26"/>
    </location>
</feature>
<proteinExistence type="predicted"/>
<sequence>MPNTLSKPNGTTSAALSNGDDKGKKQVELQPSFTPTLLERLGITSFYLLNKLIPWYKLPGFIGAFNLAFLRIELRQYNLHDAYATSQAQGS</sequence>
<protein>
    <submittedName>
        <fullName evidence="2">Uncharacterized protein</fullName>
    </submittedName>
</protein>
<evidence type="ECO:0000256" key="1">
    <source>
        <dbReference type="SAM" id="MobiDB-lite"/>
    </source>
</evidence>
<accession>A0ABR3DJZ3</accession>
<feature type="compositionally biased region" description="Polar residues" evidence="1">
    <location>
        <begin position="1"/>
        <end position="16"/>
    </location>
</feature>
<evidence type="ECO:0000313" key="3">
    <source>
        <dbReference type="Proteomes" id="UP001451303"/>
    </source>
</evidence>
<reference evidence="2 3" key="1">
    <citation type="submission" date="2023-09" db="EMBL/GenBank/DDBJ databases">
        <title>Multi-omics analysis of a traditional fermented food reveals byproduct-associated fungal strains for waste-to-food upcycling.</title>
        <authorList>
            <consortium name="Lawrence Berkeley National Laboratory"/>
            <person name="Rekdal V.M."/>
            <person name="Villalobos-Escobedo J.M."/>
            <person name="Rodriguez-Valeron N."/>
            <person name="Garcia M.O."/>
            <person name="Vasquez D.P."/>
            <person name="Damayanti I."/>
            <person name="Sorensen P.M."/>
            <person name="Baidoo E.E."/>
            <person name="De Carvalho A.C."/>
            <person name="Riley R."/>
            <person name="Lipzen A."/>
            <person name="He G."/>
            <person name="Yan M."/>
            <person name="Haridas S."/>
            <person name="Daum C."/>
            <person name="Yoshinaga Y."/>
            <person name="Ng V."/>
            <person name="Grigoriev I.V."/>
            <person name="Munk R."/>
            <person name="Nuraida L."/>
            <person name="Wijaya C.H."/>
            <person name="Morales P.-C."/>
            <person name="Keasling J.D."/>
        </authorList>
    </citation>
    <scope>NUCLEOTIDE SEQUENCE [LARGE SCALE GENOMIC DNA]</scope>
    <source>
        <strain evidence="2 3">FGSC 2613</strain>
    </source>
</reference>
<dbReference type="Proteomes" id="UP001451303">
    <property type="component" value="Unassembled WGS sequence"/>
</dbReference>
<dbReference type="EMBL" id="JAVLET010000002">
    <property type="protein sequence ID" value="KAL0472909.1"/>
    <property type="molecule type" value="Genomic_DNA"/>
</dbReference>
<gene>
    <name evidence="2" type="ORF">QR685DRAFT_435250</name>
</gene>
<organism evidence="2 3">
    <name type="scientific">Neurospora intermedia</name>
    <dbReference type="NCBI Taxonomy" id="5142"/>
    <lineage>
        <taxon>Eukaryota</taxon>
        <taxon>Fungi</taxon>
        <taxon>Dikarya</taxon>
        <taxon>Ascomycota</taxon>
        <taxon>Pezizomycotina</taxon>
        <taxon>Sordariomycetes</taxon>
        <taxon>Sordariomycetidae</taxon>
        <taxon>Sordariales</taxon>
        <taxon>Sordariaceae</taxon>
        <taxon>Neurospora</taxon>
    </lineage>
</organism>
<evidence type="ECO:0000313" key="2">
    <source>
        <dbReference type="EMBL" id="KAL0472909.1"/>
    </source>
</evidence>
<keyword evidence="3" id="KW-1185">Reference proteome</keyword>
<name>A0ABR3DJZ3_NEUIN</name>